<accession>A0AAJ1MJI3</accession>
<dbReference type="SUPFAM" id="SSF75138">
    <property type="entry name" value="HprK N-terminal domain-like"/>
    <property type="match status" value="1"/>
</dbReference>
<dbReference type="Proteomes" id="UP001221217">
    <property type="component" value="Unassembled WGS sequence"/>
</dbReference>
<name>A0AAJ1MJI3_9SPIO</name>
<dbReference type="Gene3D" id="3.40.1390.20">
    <property type="entry name" value="HprK N-terminal domain-like"/>
    <property type="match status" value="1"/>
</dbReference>
<dbReference type="EMBL" id="JAQQAL010000014">
    <property type="protein sequence ID" value="MDC7226562.1"/>
    <property type="molecule type" value="Genomic_DNA"/>
</dbReference>
<dbReference type="AlphaFoldDB" id="A0AAJ1MJI3"/>
<gene>
    <name evidence="2" type="ORF">PQJ61_07335</name>
</gene>
<organism evidence="2 3">
    <name type="scientific">Candidatus Thalassospirochaeta sargassi</name>
    <dbReference type="NCBI Taxonomy" id="3119039"/>
    <lineage>
        <taxon>Bacteria</taxon>
        <taxon>Pseudomonadati</taxon>
        <taxon>Spirochaetota</taxon>
        <taxon>Spirochaetia</taxon>
        <taxon>Spirochaetales</taxon>
        <taxon>Spirochaetaceae</taxon>
        <taxon>Candidatus Thalassospirochaeta</taxon>
    </lineage>
</organism>
<evidence type="ECO:0000313" key="3">
    <source>
        <dbReference type="Proteomes" id="UP001221217"/>
    </source>
</evidence>
<comment type="caution">
    <text evidence="2">The sequence shown here is derived from an EMBL/GenBank/DDBJ whole genome shotgun (WGS) entry which is preliminary data.</text>
</comment>
<reference evidence="2 3" key="1">
    <citation type="submission" date="2022-12" db="EMBL/GenBank/DDBJ databases">
        <title>Metagenome assembled genome from gulf of manar.</title>
        <authorList>
            <person name="Kohli P."/>
            <person name="Pk S."/>
            <person name="Venkata Ramana C."/>
            <person name="Sasikala C."/>
        </authorList>
    </citation>
    <scope>NUCLEOTIDE SEQUENCE [LARGE SCALE GENOMIC DNA]</scope>
    <source>
        <strain evidence="2">JB008</strain>
    </source>
</reference>
<evidence type="ECO:0008006" key="4">
    <source>
        <dbReference type="Google" id="ProtNLM"/>
    </source>
</evidence>
<evidence type="ECO:0000313" key="2">
    <source>
        <dbReference type="EMBL" id="MDC7226562.1"/>
    </source>
</evidence>
<comment type="subunit">
    <text evidence="1">Homohexamer.</text>
</comment>
<dbReference type="InterPro" id="IPR028979">
    <property type="entry name" value="Ser_kin/Pase_Hpr-like_N_sf"/>
</dbReference>
<sequence length="114" mass="12379">MTTIKTISGELSCTEHIINRSFAIAGIEHIAASDLMSEVLVAEEENMLVITALNTEQTIRTAHIVDALGVLLVNGKKPQPGMIRLAEEFDLALLSTKESMFESCAAVHSLLKRS</sequence>
<proteinExistence type="predicted"/>
<evidence type="ECO:0000256" key="1">
    <source>
        <dbReference type="ARBA" id="ARBA00011643"/>
    </source>
</evidence>
<protein>
    <recommendedName>
        <fullName evidence="4">DRTGG domain-containing protein</fullName>
    </recommendedName>
</protein>